<dbReference type="InterPro" id="IPR013024">
    <property type="entry name" value="GGCT-like"/>
</dbReference>
<dbReference type="InterPro" id="IPR036568">
    <property type="entry name" value="GGCT-like_sf"/>
</dbReference>
<dbReference type="AlphaFoldDB" id="A0AAE8SR57"/>
<organism evidence="5 6">
    <name type="scientific">Cephalotrichum gorgonifer</name>
    <dbReference type="NCBI Taxonomy" id="2041049"/>
    <lineage>
        <taxon>Eukaryota</taxon>
        <taxon>Fungi</taxon>
        <taxon>Dikarya</taxon>
        <taxon>Ascomycota</taxon>
        <taxon>Pezizomycotina</taxon>
        <taxon>Sordariomycetes</taxon>
        <taxon>Hypocreomycetidae</taxon>
        <taxon>Microascales</taxon>
        <taxon>Microascaceae</taxon>
        <taxon>Cephalotrichum</taxon>
    </lineage>
</organism>
<gene>
    <name evidence="5" type="ORF">DNG_00723</name>
</gene>
<name>A0AAE8SR57_9PEZI</name>
<dbReference type="EMBL" id="ONZQ02000001">
    <property type="protein sequence ID" value="SPN97209.1"/>
    <property type="molecule type" value="Genomic_DNA"/>
</dbReference>
<dbReference type="GO" id="GO:0016740">
    <property type="term" value="F:transferase activity"/>
    <property type="evidence" value="ECO:0007669"/>
    <property type="project" value="UniProtKB-KW"/>
</dbReference>
<dbReference type="InterPro" id="IPR045038">
    <property type="entry name" value="AIG2-like"/>
</dbReference>
<reference evidence="5" key="1">
    <citation type="submission" date="2018-03" db="EMBL/GenBank/DDBJ databases">
        <authorList>
            <person name="Guldener U."/>
        </authorList>
    </citation>
    <scope>NUCLEOTIDE SEQUENCE</scope>
</reference>
<evidence type="ECO:0000256" key="2">
    <source>
        <dbReference type="ARBA" id="ARBA00022679"/>
    </source>
</evidence>
<dbReference type="PANTHER" id="PTHR31544:SF2">
    <property type="entry name" value="AIG2-LIKE PROTEIN D"/>
    <property type="match status" value="1"/>
</dbReference>
<dbReference type="CDD" id="cd06661">
    <property type="entry name" value="GGCT_like"/>
    <property type="match status" value="1"/>
</dbReference>
<dbReference type="PANTHER" id="PTHR31544">
    <property type="entry name" value="AIG2-LIKE PROTEIN D"/>
    <property type="match status" value="1"/>
</dbReference>
<comment type="caution">
    <text evidence="5">The sequence shown here is derived from an EMBL/GenBank/DDBJ whole genome shotgun (WGS) entry which is preliminary data.</text>
</comment>
<proteinExistence type="inferred from homology"/>
<dbReference type="InterPro" id="IPR009288">
    <property type="entry name" value="AIG2-like_dom"/>
</dbReference>
<comment type="similarity">
    <text evidence="1">Belongs to the gamma-glutamylcyclotransferase family.</text>
</comment>
<evidence type="ECO:0000256" key="3">
    <source>
        <dbReference type="ARBA" id="ARBA00030602"/>
    </source>
</evidence>
<evidence type="ECO:0000313" key="5">
    <source>
        <dbReference type="EMBL" id="SPN97209.1"/>
    </source>
</evidence>
<feature type="domain" description="Gamma-glutamylcyclotransferase AIG2-like" evidence="4">
    <location>
        <begin position="36"/>
        <end position="155"/>
    </location>
</feature>
<sequence length="172" mass="19253">MVDILKPSGEERLLATLTSGTPPPAAGTMSGPYTAFFYGTLMAPEVFFSVVYGRMNPGKVYEDLHTFHPAIVDGYVRFRVKGADYPGIIAREGESVRGVYATGLTEANVQKLDHFEGVEYVKEEVNVRLADTGEEKAAPVYVYQHPAELEDQEWDFEHFKREKLALWSRSSV</sequence>
<keyword evidence="2" id="KW-0808">Transferase</keyword>
<accession>A0AAE8SR57</accession>
<dbReference type="Gene3D" id="3.10.490.10">
    <property type="entry name" value="Gamma-glutamyl cyclotransferase-like"/>
    <property type="match status" value="1"/>
</dbReference>
<protein>
    <recommendedName>
        <fullName evidence="3">Putative gamma-glutamylcyclotransferase</fullName>
    </recommendedName>
</protein>
<dbReference type="Pfam" id="PF06094">
    <property type="entry name" value="GGACT"/>
    <property type="match status" value="1"/>
</dbReference>
<evidence type="ECO:0000256" key="1">
    <source>
        <dbReference type="ARBA" id="ARBA00008861"/>
    </source>
</evidence>
<keyword evidence="6" id="KW-1185">Reference proteome</keyword>
<evidence type="ECO:0000259" key="4">
    <source>
        <dbReference type="Pfam" id="PF06094"/>
    </source>
</evidence>
<dbReference type="Proteomes" id="UP001187682">
    <property type="component" value="Unassembled WGS sequence"/>
</dbReference>
<evidence type="ECO:0000313" key="6">
    <source>
        <dbReference type="Proteomes" id="UP001187682"/>
    </source>
</evidence>
<dbReference type="SUPFAM" id="SSF110857">
    <property type="entry name" value="Gamma-glutamyl cyclotransferase-like"/>
    <property type="match status" value="1"/>
</dbReference>